<reference evidence="10" key="1">
    <citation type="submission" date="2023-07" db="EMBL/GenBank/DDBJ databases">
        <title>Conexibacter stalactiti sp. nov., isolated from stalactites in a lava cave and emended description of the genus Conexibacter.</title>
        <authorList>
            <person name="Lee S.D."/>
        </authorList>
    </citation>
    <scope>NUCLEOTIDE SEQUENCE [LARGE SCALE GENOMIC DNA]</scope>
    <source>
        <strain evidence="10">KCTC 39840</strain>
    </source>
</reference>
<evidence type="ECO:0000256" key="8">
    <source>
        <dbReference type="SAM" id="Phobius"/>
    </source>
</evidence>
<dbReference type="Pfam" id="PF03595">
    <property type="entry name" value="SLAC1"/>
    <property type="match status" value="1"/>
</dbReference>
<evidence type="ECO:0000256" key="6">
    <source>
        <dbReference type="ARBA" id="ARBA00022989"/>
    </source>
</evidence>
<keyword evidence="6 8" id="KW-1133">Transmembrane helix</keyword>
<dbReference type="RefSeq" id="WP_318598547.1">
    <property type="nucleotide sequence ID" value="NZ_JAWSTH010000048.1"/>
</dbReference>
<protein>
    <submittedName>
        <fullName evidence="9">C4-dicarboxylate ABC transporter</fullName>
    </submittedName>
</protein>
<proteinExistence type="inferred from homology"/>
<feature type="transmembrane region" description="Helical" evidence="8">
    <location>
        <begin position="191"/>
        <end position="213"/>
    </location>
</feature>
<feature type="transmembrane region" description="Helical" evidence="8">
    <location>
        <begin position="7"/>
        <end position="26"/>
    </location>
</feature>
<gene>
    <name evidence="9" type="ORF">R7226_17600</name>
</gene>
<keyword evidence="7 8" id="KW-0472">Membrane</keyword>
<feature type="transmembrane region" description="Helical" evidence="8">
    <location>
        <begin position="158"/>
        <end position="179"/>
    </location>
</feature>
<feature type="transmembrane region" description="Helical" evidence="8">
    <location>
        <begin position="303"/>
        <end position="324"/>
    </location>
</feature>
<reference evidence="9 10" key="2">
    <citation type="submission" date="2023-10" db="EMBL/GenBank/DDBJ databases">
        <authorList>
            <person name="Han X.F."/>
        </authorList>
    </citation>
    <scope>NUCLEOTIDE SEQUENCE [LARGE SCALE GENOMIC DNA]</scope>
    <source>
        <strain evidence="9 10">KCTC 39840</strain>
    </source>
</reference>
<evidence type="ECO:0000313" key="10">
    <source>
        <dbReference type="Proteomes" id="UP001284601"/>
    </source>
</evidence>
<dbReference type="InterPro" id="IPR051629">
    <property type="entry name" value="Sulfite_efflux_TDT"/>
</dbReference>
<evidence type="ECO:0000256" key="3">
    <source>
        <dbReference type="ARBA" id="ARBA00022448"/>
    </source>
</evidence>
<dbReference type="InterPro" id="IPR004695">
    <property type="entry name" value="SLAC1/Mae1/Ssu1/TehA"/>
</dbReference>
<name>A0ABU4HU10_9ACTN</name>
<evidence type="ECO:0000256" key="4">
    <source>
        <dbReference type="ARBA" id="ARBA00022475"/>
    </source>
</evidence>
<dbReference type="EMBL" id="JAWSTH010000048">
    <property type="protein sequence ID" value="MDW5596167.1"/>
    <property type="molecule type" value="Genomic_DNA"/>
</dbReference>
<dbReference type="PANTHER" id="PTHR31686:SF1">
    <property type="entry name" value="SULFITE EFFLUX PUMP SSU1"/>
    <property type="match status" value="1"/>
</dbReference>
<comment type="caution">
    <text evidence="9">The sequence shown here is derived from an EMBL/GenBank/DDBJ whole genome shotgun (WGS) entry which is preliminary data.</text>
</comment>
<organism evidence="9 10">
    <name type="scientific">Conexibacter stalactiti</name>
    <dbReference type="NCBI Taxonomy" id="1940611"/>
    <lineage>
        <taxon>Bacteria</taxon>
        <taxon>Bacillati</taxon>
        <taxon>Actinomycetota</taxon>
        <taxon>Thermoleophilia</taxon>
        <taxon>Solirubrobacterales</taxon>
        <taxon>Conexibacteraceae</taxon>
        <taxon>Conexibacter</taxon>
    </lineage>
</organism>
<evidence type="ECO:0000256" key="5">
    <source>
        <dbReference type="ARBA" id="ARBA00022692"/>
    </source>
</evidence>
<comment type="similarity">
    <text evidence="2">Belongs to the tellurite-resistance/dicarboxylate transporter (TDT) family.</text>
</comment>
<feature type="transmembrane region" description="Helical" evidence="8">
    <location>
        <begin position="32"/>
        <end position="54"/>
    </location>
</feature>
<evidence type="ECO:0000256" key="2">
    <source>
        <dbReference type="ARBA" id="ARBA00008566"/>
    </source>
</evidence>
<feature type="transmembrane region" description="Helical" evidence="8">
    <location>
        <begin position="264"/>
        <end position="291"/>
    </location>
</feature>
<keyword evidence="3" id="KW-0813">Transport</keyword>
<keyword evidence="4" id="KW-1003">Cell membrane</keyword>
<feature type="transmembrane region" description="Helical" evidence="8">
    <location>
        <begin position="225"/>
        <end position="252"/>
    </location>
</feature>
<dbReference type="InterPro" id="IPR038665">
    <property type="entry name" value="Voltage-dep_anion_channel_sf"/>
</dbReference>
<dbReference type="Gene3D" id="1.50.10.150">
    <property type="entry name" value="Voltage-dependent anion channel"/>
    <property type="match status" value="1"/>
</dbReference>
<evidence type="ECO:0000256" key="7">
    <source>
        <dbReference type="ARBA" id="ARBA00023136"/>
    </source>
</evidence>
<feature type="transmembrane region" description="Helical" evidence="8">
    <location>
        <begin position="122"/>
        <end position="146"/>
    </location>
</feature>
<keyword evidence="10" id="KW-1185">Reference proteome</keyword>
<evidence type="ECO:0000256" key="1">
    <source>
        <dbReference type="ARBA" id="ARBA00004651"/>
    </source>
</evidence>
<dbReference type="PANTHER" id="PTHR31686">
    <property type="match status" value="1"/>
</dbReference>
<accession>A0ABU4HU10</accession>
<dbReference type="Proteomes" id="UP001284601">
    <property type="component" value="Unassembled WGS sequence"/>
</dbReference>
<comment type="subcellular location">
    <subcellularLocation>
        <location evidence="1">Cell membrane</location>
        <topology evidence="1">Multi-pass membrane protein</topology>
    </subcellularLocation>
</comment>
<sequence length="369" mass="37882">MRIAPNWFTAAMGTGIVANAAMLLPLDLPGLHALALAAWVAAVLLLARLAALAVEQRRRDRRARRDAAGGLDAAAAAHVAALPRRSLATMPFWGAPPMALTTVAAGTLLVGRDLVGERAALIAAVVLWSVGTLGGLIAALAVPRWLLTHPDRRLDHVFATWLLPVVPPMVSATSGAALIAHAPAGPLRTALLLACWALLAFSVVAVAATGLLLRRRLLAHGTGPVHMLPTLFIALGPLGQSVTAACLLAAVAPDVVGDSLARGMGLLALVWGIPVFLFAMAYLAVATTLTVRAAAGPGLPFAATWWSFIFPLGTCVTGGSALSLRLGAPPLAWVAAGLFVLLLAAWVTVAGATARHALSRRATPLPTPA</sequence>
<keyword evidence="5 8" id="KW-0812">Transmembrane</keyword>
<evidence type="ECO:0000313" key="9">
    <source>
        <dbReference type="EMBL" id="MDW5596167.1"/>
    </source>
</evidence>
<feature type="transmembrane region" description="Helical" evidence="8">
    <location>
        <begin position="330"/>
        <end position="352"/>
    </location>
</feature>